<dbReference type="EMBL" id="KV921505">
    <property type="protein sequence ID" value="ORE13866.1"/>
    <property type="molecule type" value="Genomic_DNA"/>
</dbReference>
<name>A0A1X0RPB2_RHIZD</name>
<proteinExistence type="predicted"/>
<sequence length="113" mass="12731">MAISEKYLATNTAKTSNCFLTAVDQSLWILYSGCPFSKSECSRCIRRRLGWLPGGKPRPCPKHLNQQLSKNHIISCLDMHRRLFMPDTIRGPLSFLLSMLSLRPSVPPNLALS</sequence>
<evidence type="ECO:0000313" key="2">
    <source>
        <dbReference type="Proteomes" id="UP000242381"/>
    </source>
</evidence>
<accession>A0A1X0RPB2</accession>
<gene>
    <name evidence="1" type="ORF">BCV71DRAFT_238924</name>
</gene>
<reference evidence="1 2" key="1">
    <citation type="journal article" date="2016" name="Proc. Natl. Acad. Sci. U.S.A.">
        <title>Lipid metabolic changes in an early divergent fungus govern the establishment of a mutualistic symbiosis with endobacteria.</title>
        <authorList>
            <person name="Lastovetsky O.A."/>
            <person name="Gaspar M.L."/>
            <person name="Mondo S.J."/>
            <person name="LaButti K.M."/>
            <person name="Sandor L."/>
            <person name="Grigoriev I.V."/>
            <person name="Henry S.A."/>
            <person name="Pawlowska T.E."/>
        </authorList>
    </citation>
    <scope>NUCLEOTIDE SEQUENCE [LARGE SCALE GENOMIC DNA]</scope>
    <source>
        <strain evidence="1 2">ATCC 11559</strain>
    </source>
</reference>
<evidence type="ECO:0000313" key="1">
    <source>
        <dbReference type="EMBL" id="ORE13866.1"/>
    </source>
</evidence>
<dbReference type="Proteomes" id="UP000242381">
    <property type="component" value="Unassembled WGS sequence"/>
</dbReference>
<dbReference type="AlphaFoldDB" id="A0A1X0RPB2"/>
<organism evidence="1 2">
    <name type="scientific">Rhizopus microsporus</name>
    <dbReference type="NCBI Taxonomy" id="58291"/>
    <lineage>
        <taxon>Eukaryota</taxon>
        <taxon>Fungi</taxon>
        <taxon>Fungi incertae sedis</taxon>
        <taxon>Mucoromycota</taxon>
        <taxon>Mucoromycotina</taxon>
        <taxon>Mucoromycetes</taxon>
        <taxon>Mucorales</taxon>
        <taxon>Mucorineae</taxon>
        <taxon>Rhizopodaceae</taxon>
        <taxon>Rhizopus</taxon>
    </lineage>
</organism>
<dbReference type="OMA" id="YSGCPFS"/>
<protein>
    <submittedName>
        <fullName evidence="1">Uncharacterized protein</fullName>
    </submittedName>
</protein>